<sequence length="266" mass="29779">MTQYSKYNIIYRLQKWIDTVAGQTFLNYGYSWGASVVILGALFKLTHLPGANIWLFLGMGTEVIVFFLSAFDRPFDKTDDGKELPVHYEEEEEEYAEASANVQGKVSSVYQTANSTAATAEEVARHTMPLADQIAAAVVNQQSQVIANAEQQTPEMVEAQTNYVDALKSLTEMLGKVNDQSQRLTRDSEEMENLNRTLTGITKVYEMQLKGASQQIGTIDQINEQTRKMAQQIEQLNKVYARMIEAMTVNMRVASPAVPSQPTTEE</sequence>
<keyword evidence="1" id="KW-0175">Coiled coil</keyword>
<feature type="transmembrane region" description="Helical" evidence="2">
    <location>
        <begin position="25"/>
        <end position="45"/>
    </location>
</feature>
<feature type="transmembrane region" description="Helical" evidence="2">
    <location>
        <begin position="51"/>
        <end position="71"/>
    </location>
</feature>
<evidence type="ECO:0000259" key="3">
    <source>
        <dbReference type="Pfam" id="PF22827"/>
    </source>
</evidence>
<dbReference type="EMBL" id="JABZSJ010000052">
    <property type="protein sequence ID" value="MBF1384918.1"/>
    <property type="molecule type" value="Genomic_DNA"/>
</dbReference>
<dbReference type="Pfam" id="PF22827">
    <property type="entry name" value="GldL_N"/>
    <property type="match status" value="1"/>
</dbReference>
<dbReference type="NCBIfam" id="TIGR03513">
    <property type="entry name" value="GldL_gliding"/>
    <property type="match status" value="1"/>
</dbReference>
<dbReference type="RefSeq" id="WP_273160729.1">
    <property type="nucleotide sequence ID" value="NZ_JABZSJ010000052.1"/>
</dbReference>
<keyword evidence="2" id="KW-0812">Transmembrane</keyword>
<feature type="coiled-coil region" evidence="1">
    <location>
        <begin position="167"/>
        <end position="239"/>
    </location>
</feature>
<feature type="domain" description="Gliding motility protein GldL-like N-terminal" evidence="3">
    <location>
        <begin position="30"/>
        <end position="79"/>
    </location>
</feature>
<dbReference type="AlphaFoldDB" id="A0A930HNH0"/>
<accession>A0A930HNH0</accession>
<protein>
    <submittedName>
        <fullName evidence="4">Gliding motility protein GldL</fullName>
    </submittedName>
</protein>
<name>A0A930HNH0_9BACT</name>
<dbReference type="InterPro" id="IPR019852">
    <property type="entry name" value="Motility-assoc_prot_GldL"/>
</dbReference>
<keyword evidence="2" id="KW-0472">Membrane</keyword>
<comment type="caution">
    <text evidence="4">The sequence shown here is derived from an EMBL/GenBank/DDBJ whole genome shotgun (WGS) entry which is preliminary data.</text>
</comment>
<keyword evidence="2" id="KW-1133">Transmembrane helix</keyword>
<organism evidence="4 5">
    <name type="scientific">Prevotella aurantiaca</name>
    <dbReference type="NCBI Taxonomy" id="596085"/>
    <lineage>
        <taxon>Bacteria</taxon>
        <taxon>Pseudomonadati</taxon>
        <taxon>Bacteroidota</taxon>
        <taxon>Bacteroidia</taxon>
        <taxon>Bacteroidales</taxon>
        <taxon>Prevotellaceae</taxon>
        <taxon>Prevotella</taxon>
    </lineage>
</organism>
<evidence type="ECO:0000256" key="2">
    <source>
        <dbReference type="SAM" id="Phobius"/>
    </source>
</evidence>
<evidence type="ECO:0000313" key="4">
    <source>
        <dbReference type="EMBL" id="MBF1384918.1"/>
    </source>
</evidence>
<proteinExistence type="predicted"/>
<gene>
    <name evidence="4" type="primary">gldL</name>
    <name evidence="4" type="ORF">HXN26_08755</name>
</gene>
<dbReference type="InterPro" id="IPR055087">
    <property type="entry name" value="GldL-like_N"/>
</dbReference>
<dbReference type="Proteomes" id="UP000771736">
    <property type="component" value="Unassembled WGS sequence"/>
</dbReference>
<evidence type="ECO:0000313" key="5">
    <source>
        <dbReference type="Proteomes" id="UP000771736"/>
    </source>
</evidence>
<reference evidence="4" key="1">
    <citation type="submission" date="2020-04" db="EMBL/GenBank/DDBJ databases">
        <title>Deep metagenomics examines the oral microbiome during advanced dental caries in children, revealing novel taxa and co-occurrences with host molecules.</title>
        <authorList>
            <person name="Baker J.L."/>
            <person name="Morton J.T."/>
            <person name="Dinis M."/>
            <person name="Alvarez R."/>
            <person name="Tran N.C."/>
            <person name="Knight R."/>
            <person name="Edlund A."/>
        </authorList>
    </citation>
    <scope>NUCLEOTIDE SEQUENCE</scope>
    <source>
        <strain evidence="4">JCVI_44_bin.5</strain>
    </source>
</reference>
<evidence type="ECO:0000256" key="1">
    <source>
        <dbReference type="SAM" id="Coils"/>
    </source>
</evidence>